<dbReference type="RefSeq" id="WP_145984795.1">
    <property type="nucleotide sequence ID" value="NZ_AP014707.1"/>
</dbReference>
<dbReference type="Proteomes" id="UP000061432">
    <property type="component" value="Plasmid pMaq22A_3p"/>
</dbReference>
<name>A0A0C6FXK4_9HYPH</name>
<evidence type="ECO:0000313" key="2">
    <source>
        <dbReference type="Proteomes" id="UP000061432"/>
    </source>
</evidence>
<dbReference type="PATRIC" id="fig|270351.10.peg.7466"/>
<accession>A0A0C6FXK4</accession>
<gene>
    <name evidence="1" type="ORF">Maq22A_3p50135</name>
</gene>
<dbReference type="OrthoDB" id="8009549at2"/>
<reference evidence="2" key="2">
    <citation type="submission" date="2015-01" db="EMBL/GenBank/DDBJ databases">
        <title>Complete genome sequence of Methylobacterium aquaticum strain 22A.</title>
        <authorList>
            <person name="Tani A."/>
            <person name="Ogura Y."/>
            <person name="Hayashi T."/>
        </authorList>
    </citation>
    <scope>NUCLEOTIDE SEQUENCE [LARGE SCALE GENOMIC DNA]</scope>
    <source>
        <strain evidence="2">MA-22A</strain>
        <plasmid evidence="2">Plasmid pMaq22A_3p DNA</plasmid>
    </source>
</reference>
<dbReference type="AlphaFoldDB" id="A0A0C6FXK4"/>
<organism evidence="1 2">
    <name type="scientific">Methylobacterium aquaticum</name>
    <dbReference type="NCBI Taxonomy" id="270351"/>
    <lineage>
        <taxon>Bacteria</taxon>
        <taxon>Pseudomonadati</taxon>
        <taxon>Pseudomonadota</taxon>
        <taxon>Alphaproteobacteria</taxon>
        <taxon>Hyphomicrobiales</taxon>
        <taxon>Methylobacteriaceae</taxon>
        <taxon>Methylobacterium</taxon>
    </lineage>
</organism>
<reference evidence="1 2" key="1">
    <citation type="journal article" date="2015" name="Genome Announc.">
        <title>Complete Genome Sequence of Methylobacterium aquaticum Strain 22A, Isolated from Racomitrium japonicum Moss.</title>
        <authorList>
            <person name="Tani A."/>
            <person name="Ogura Y."/>
            <person name="Hayashi T."/>
            <person name="Kimbara K."/>
        </authorList>
    </citation>
    <scope>NUCLEOTIDE SEQUENCE [LARGE SCALE GENOMIC DNA]</scope>
    <source>
        <strain evidence="1 2">MA-22A</strain>
        <plasmid evidence="2">Plasmid pMaq22A_3p DNA</plasmid>
    </source>
</reference>
<geneLocation type="plasmid" evidence="2">
    <name>pMaq22A_3p DNA</name>
</geneLocation>
<sequence>MSEIIDLPMPAAAEPDPRLFQIVPFMKYDQGGRFTEDGKMGLAIIEAQQRAGERILINVLPDRDTEWFDGTVIVPRPVLDLPAALEAPVGGEAPAFELPACTLRFDGPVSVEYEHPGGPFSVGFTIPGTYTIKGEAFPAQAFTLTLTVTA</sequence>
<protein>
    <submittedName>
        <fullName evidence="1">Uncharacterized protein</fullName>
    </submittedName>
</protein>
<evidence type="ECO:0000313" key="1">
    <source>
        <dbReference type="EMBL" id="BAQ50279.1"/>
    </source>
</evidence>
<keyword evidence="1" id="KW-0614">Plasmid</keyword>
<proteinExistence type="predicted"/>
<dbReference type="EMBL" id="AP014707">
    <property type="protein sequence ID" value="BAQ50279.1"/>
    <property type="molecule type" value="Genomic_DNA"/>
</dbReference>
<dbReference type="KEGG" id="maqu:Maq22A_3p50135"/>